<dbReference type="PANTHER" id="PTHR42953">
    <property type="entry name" value="HIGH-AFFINITY ZINC UPTAKE SYSTEM PROTEIN ZNUA-RELATED"/>
    <property type="match status" value="1"/>
</dbReference>
<reference evidence="6 8" key="1">
    <citation type="submission" date="2017-11" db="EMBL/GenBank/DDBJ databases">
        <title>Comparitive Functional Genomics of Dry Heat Resistant strains isolated from the Viking Spacecraft.</title>
        <authorList>
            <person name="Seuylemezian A."/>
            <person name="Cooper K."/>
            <person name="Vaishampayan P."/>
        </authorList>
    </citation>
    <scope>NUCLEOTIDE SEQUENCE [LARGE SCALE GENOMIC DNA]</scope>
    <source>
        <strain evidence="6 8">M4.6</strain>
    </source>
</reference>
<evidence type="ECO:0000313" key="8">
    <source>
        <dbReference type="Proteomes" id="UP000234951"/>
    </source>
</evidence>
<dbReference type="RefSeq" id="WP_101576411.1">
    <property type="nucleotide sequence ID" value="NZ_PGVA01000013.1"/>
</dbReference>
<evidence type="ECO:0000313" key="7">
    <source>
        <dbReference type="EMBL" id="PLS00553.1"/>
    </source>
</evidence>
<dbReference type="GO" id="GO:0030001">
    <property type="term" value="P:metal ion transport"/>
    <property type="evidence" value="ECO:0007669"/>
    <property type="project" value="InterPro"/>
</dbReference>
<feature type="compositionally biased region" description="Basic and acidic residues" evidence="4">
    <location>
        <begin position="130"/>
        <end position="161"/>
    </location>
</feature>
<sequence>MKKLLVFISILLPISIFLSGCNNKETPEQGEDQALKLYTTVYPLQYFTERIGGKYVDVKTIYPPGADEHTFEPSQKDMLKLAEADAFIYIGLGLEGFVEKAKHTLENEKVTLVAAGDHVDLNTVNHDHVRADNDEHSDDSQADHSKADSHSHGDDSTHTEENTDSSNQADDHGHDHDIDPHVWLDPLYCIELAEAVKEVLTEKLPEQESLFQENFDKLAGELDELHHEFEKVAETASHREMIVSHAAYGYWETRYGIEQLSISGLSTASEPTQRDLEQIIALADQHGLQYILTEQNVSSKFSEIVQKEIGAETMTLHNLSTLTEKDIKAQETYLTIMQKNLQTLEKALNG</sequence>
<accession>A0A2N5GPE5</accession>
<evidence type="ECO:0000313" key="9">
    <source>
        <dbReference type="Proteomes" id="UP000235114"/>
    </source>
</evidence>
<dbReference type="PANTHER" id="PTHR42953:SF8">
    <property type="entry name" value="ZINT DOMAIN-CONTAINING PROTEIN"/>
    <property type="match status" value="1"/>
</dbReference>
<keyword evidence="2 5" id="KW-0732">Signal</keyword>
<dbReference type="Pfam" id="PF01297">
    <property type="entry name" value="ZnuA"/>
    <property type="match status" value="1"/>
</dbReference>
<feature type="signal peptide" evidence="5">
    <location>
        <begin position="1"/>
        <end position="19"/>
    </location>
</feature>
<dbReference type="GO" id="GO:0046872">
    <property type="term" value="F:metal ion binding"/>
    <property type="evidence" value="ECO:0007669"/>
    <property type="project" value="InterPro"/>
</dbReference>
<proteinExistence type="inferred from homology"/>
<dbReference type="InterPro" id="IPR050492">
    <property type="entry name" value="Bact_metal-bind_prot9"/>
</dbReference>
<dbReference type="AlphaFoldDB" id="A0A2N5GPE5"/>
<dbReference type="InterPro" id="IPR006127">
    <property type="entry name" value="ZnuA-like"/>
</dbReference>
<feature type="region of interest" description="Disordered" evidence="4">
    <location>
        <begin position="130"/>
        <end position="177"/>
    </location>
</feature>
<dbReference type="SUPFAM" id="SSF53807">
    <property type="entry name" value="Helical backbone' metal receptor"/>
    <property type="match status" value="1"/>
</dbReference>
<evidence type="ECO:0000256" key="5">
    <source>
        <dbReference type="SAM" id="SignalP"/>
    </source>
</evidence>
<gene>
    <name evidence="6" type="ORF">CU635_06750</name>
    <name evidence="7" type="ORF">CVD25_02045</name>
</gene>
<evidence type="ECO:0000256" key="4">
    <source>
        <dbReference type="SAM" id="MobiDB-lite"/>
    </source>
</evidence>
<evidence type="ECO:0000256" key="1">
    <source>
        <dbReference type="ARBA" id="ARBA00022448"/>
    </source>
</evidence>
<dbReference type="PROSITE" id="PS51257">
    <property type="entry name" value="PROKAR_LIPOPROTEIN"/>
    <property type="match status" value="1"/>
</dbReference>
<dbReference type="EMBL" id="PGVA01000013">
    <property type="protein sequence ID" value="PLR84445.1"/>
    <property type="molecule type" value="Genomic_DNA"/>
</dbReference>
<feature type="chain" id="PRO_5043159361" evidence="5">
    <location>
        <begin position="20"/>
        <end position="350"/>
    </location>
</feature>
<reference evidence="7 9" key="2">
    <citation type="submission" date="2017-12" db="EMBL/GenBank/DDBJ databases">
        <title>Comparative Functional Genomics of Dry Heat Resistant strains isolated from the Viking Spacecraft.</title>
        <authorList>
            <person name="Seuylemezian A."/>
            <person name="Cooper K."/>
            <person name="Vaishampayan P."/>
        </authorList>
    </citation>
    <scope>NUCLEOTIDE SEQUENCE [LARGE SCALE GENOMIC DNA]</scope>
    <source>
        <strain evidence="7 9">ATCC 29669</strain>
    </source>
</reference>
<keyword evidence="1 3" id="KW-0813">Transport</keyword>
<dbReference type="OrthoDB" id="9810636at2"/>
<protein>
    <submittedName>
        <fullName evidence="6">Adhesin</fullName>
    </submittedName>
</protein>
<dbReference type="EMBL" id="PGVD01000008">
    <property type="protein sequence ID" value="PLS00553.1"/>
    <property type="molecule type" value="Genomic_DNA"/>
</dbReference>
<dbReference type="Proteomes" id="UP000234951">
    <property type="component" value="Unassembled WGS sequence"/>
</dbReference>
<keyword evidence="9" id="KW-1185">Reference proteome</keyword>
<dbReference type="InterPro" id="IPR006128">
    <property type="entry name" value="Lipoprotein_PsaA-like"/>
</dbReference>
<organism evidence="6 8">
    <name type="scientific">Bacillus canaveralius</name>
    <dbReference type="NCBI Taxonomy" id="1403243"/>
    <lineage>
        <taxon>Bacteria</taxon>
        <taxon>Bacillati</taxon>
        <taxon>Bacillota</taxon>
        <taxon>Bacilli</taxon>
        <taxon>Bacillales</taxon>
        <taxon>Bacillaceae</taxon>
        <taxon>Bacillus</taxon>
    </lineage>
</organism>
<comment type="caution">
    <text evidence="6">The sequence shown here is derived from an EMBL/GenBank/DDBJ whole genome shotgun (WGS) entry which is preliminary data.</text>
</comment>
<evidence type="ECO:0000256" key="2">
    <source>
        <dbReference type="ARBA" id="ARBA00022729"/>
    </source>
</evidence>
<dbReference type="Proteomes" id="UP000235114">
    <property type="component" value="Unassembled WGS sequence"/>
</dbReference>
<name>A0A2N5GPE5_9BACI</name>
<dbReference type="PRINTS" id="PR00690">
    <property type="entry name" value="ADHESNFAMILY"/>
</dbReference>
<dbReference type="GO" id="GO:0007155">
    <property type="term" value="P:cell adhesion"/>
    <property type="evidence" value="ECO:0007669"/>
    <property type="project" value="InterPro"/>
</dbReference>
<dbReference type="Gene3D" id="3.40.50.1980">
    <property type="entry name" value="Nitrogenase molybdenum iron protein domain"/>
    <property type="match status" value="2"/>
</dbReference>
<evidence type="ECO:0000256" key="3">
    <source>
        <dbReference type="RuleBase" id="RU003512"/>
    </source>
</evidence>
<evidence type="ECO:0000313" key="6">
    <source>
        <dbReference type="EMBL" id="PLR84445.1"/>
    </source>
</evidence>
<comment type="similarity">
    <text evidence="3">Belongs to the bacterial solute-binding protein 9 family.</text>
</comment>